<evidence type="ECO:0000256" key="3">
    <source>
        <dbReference type="ARBA" id="ARBA00022695"/>
    </source>
</evidence>
<dbReference type="Gene3D" id="3.40.50.620">
    <property type="entry name" value="HUPs"/>
    <property type="match status" value="1"/>
</dbReference>
<dbReference type="NCBIfam" id="TIGR00125">
    <property type="entry name" value="cyt_tran_rel"/>
    <property type="match status" value="1"/>
</dbReference>
<dbReference type="EMBL" id="AP022325">
    <property type="protein sequence ID" value="BBU47487.1"/>
    <property type="molecule type" value="Genomic_DNA"/>
</dbReference>
<evidence type="ECO:0000256" key="7">
    <source>
        <dbReference type="ARBA" id="ARBA00022993"/>
    </source>
</evidence>
<evidence type="ECO:0000256" key="1">
    <source>
        <dbReference type="ARBA" id="ARBA00022490"/>
    </source>
</evidence>
<keyword evidence="5" id="KW-0067">ATP-binding</keyword>
<dbReference type="PANTHER" id="PTHR21342">
    <property type="entry name" value="PHOSPHOPANTETHEINE ADENYLYLTRANSFERASE"/>
    <property type="match status" value="1"/>
</dbReference>
<sequence>MKNSAIFPGSFNPFHKGHLNVLIKALKIFDKVYLVISQNENKETNNFKENYLLIKKMIGNLKNVEVLINQNKYTAELAKDLNVNFIIRSARNNLDYEYELDLASGNKLLNHNLETILIIPDQEYKTYSSTLERTKNV</sequence>
<keyword evidence="4" id="KW-0547">Nucleotide-binding</keyword>
<dbReference type="NCBIfam" id="TIGR01510">
    <property type="entry name" value="coaD_prev_kdtB"/>
    <property type="match status" value="1"/>
</dbReference>
<accession>A0A809S077</accession>
<protein>
    <recommendedName>
        <fullName evidence="9">Pantetheine-phosphate adenylyltransferase</fullName>
        <ecNumber evidence="9">2.7.7.3</ecNumber>
    </recommendedName>
</protein>
<gene>
    <name evidence="11" type="primary">coaD</name>
    <name evidence="11" type="ORF">JPM2_1800</name>
</gene>
<keyword evidence="6" id="KW-0460">Magnesium</keyword>
<keyword evidence="1" id="KW-0963">Cytoplasm</keyword>
<dbReference type="Proteomes" id="UP000464317">
    <property type="component" value="Chromosome"/>
</dbReference>
<dbReference type="GO" id="GO:0005524">
    <property type="term" value="F:ATP binding"/>
    <property type="evidence" value="ECO:0007669"/>
    <property type="project" value="UniProtKB-KW"/>
</dbReference>
<evidence type="ECO:0000313" key="12">
    <source>
        <dbReference type="Proteomes" id="UP000464317"/>
    </source>
</evidence>
<feature type="domain" description="Cytidyltransferase-like" evidence="10">
    <location>
        <begin position="6"/>
        <end position="133"/>
    </location>
</feature>
<keyword evidence="7" id="KW-0173">Coenzyme A biosynthesis</keyword>
<proteinExistence type="predicted"/>
<evidence type="ECO:0000256" key="2">
    <source>
        <dbReference type="ARBA" id="ARBA00022679"/>
    </source>
</evidence>
<dbReference type="InterPro" id="IPR001980">
    <property type="entry name" value="PPAT"/>
</dbReference>
<dbReference type="PANTHER" id="PTHR21342:SF1">
    <property type="entry name" value="PHOSPHOPANTETHEINE ADENYLYLTRANSFERASE"/>
    <property type="match status" value="1"/>
</dbReference>
<evidence type="ECO:0000259" key="10">
    <source>
        <dbReference type="Pfam" id="PF01467"/>
    </source>
</evidence>
<keyword evidence="3 11" id="KW-0548">Nucleotidyltransferase</keyword>
<dbReference type="RefSeq" id="WP_161552998.1">
    <property type="nucleotide sequence ID" value="NZ_AP022325.1"/>
</dbReference>
<dbReference type="GO" id="GO:0015937">
    <property type="term" value="P:coenzyme A biosynthetic process"/>
    <property type="evidence" value="ECO:0007669"/>
    <property type="project" value="UniProtKB-UniRule"/>
</dbReference>
<evidence type="ECO:0000256" key="8">
    <source>
        <dbReference type="ARBA" id="ARBA00029346"/>
    </source>
</evidence>
<dbReference type="KEGG" id="mfel:JPM2_1800"/>
<dbReference type="SUPFAM" id="SSF52374">
    <property type="entry name" value="Nucleotidylyl transferase"/>
    <property type="match status" value="1"/>
</dbReference>
<dbReference type="InterPro" id="IPR004821">
    <property type="entry name" value="Cyt_trans-like"/>
</dbReference>
<evidence type="ECO:0000256" key="9">
    <source>
        <dbReference type="NCBIfam" id="TIGR01510"/>
    </source>
</evidence>
<comment type="catalytic activity">
    <reaction evidence="8">
        <text>(R)-4'-phosphopantetheine + ATP + H(+) = 3'-dephospho-CoA + diphosphate</text>
        <dbReference type="Rhea" id="RHEA:19801"/>
        <dbReference type="ChEBI" id="CHEBI:15378"/>
        <dbReference type="ChEBI" id="CHEBI:30616"/>
        <dbReference type="ChEBI" id="CHEBI:33019"/>
        <dbReference type="ChEBI" id="CHEBI:57328"/>
        <dbReference type="ChEBI" id="CHEBI:61723"/>
        <dbReference type="EC" id="2.7.7.3"/>
    </reaction>
</comment>
<evidence type="ECO:0000256" key="4">
    <source>
        <dbReference type="ARBA" id="ARBA00022741"/>
    </source>
</evidence>
<evidence type="ECO:0000256" key="5">
    <source>
        <dbReference type="ARBA" id="ARBA00022840"/>
    </source>
</evidence>
<evidence type="ECO:0000313" key="11">
    <source>
        <dbReference type="EMBL" id="BBU47487.1"/>
    </source>
</evidence>
<dbReference type="PRINTS" id="PR01020">
    <property type="entry name" value="LPSBIOSNTHSS"/>
</dbReference>
<keyword evidence="2 11" id="KW-0808">Transferase</keyword>
<dbReference type="EC" id="2.7.7.3" evidence="9"/>
<name>A0A809S077_9BACT</name>
<dbReference type="GO" id="GO:0004595">
    <property type="term" value="F:pantetheine-phosphate adenylyltransferase activity"/>
    <property type="evidence" value="ECO:0007669"/>
    <property type="project" value="UniProtKB-UniRule"/>
</dbReference>
<organism evidence="11 12">
    <name type="scientific">Mycoplasmopsis felis</name>
    <dbReference type="NCBI Taxonomy" id="33923"/>
    <lineage>
        <taxon>Bacteria</taxon>
        <taxon>Bacillati</taxon>
        <taxon>Mycoplasmatota</taxon>
        <taxon>Mycoplasmoidales</taxon>
        <taxon>Metamycoplasmataceae</taxon>
        <taxon>Mycoplasmopsis</taxon>
    </lineage>
</organism>
<reference evidence="11 12" key="1">
    <citation type="submission" date="2020-01" db="EMBL/GenBank/DDBJ databases">
        <title>Complete genome sequence of Mycoplasma felis strain Myco-2.</title>
        <authorList>
            <person name="Kinoshita Y."/>
            <person name="Niwa H."/>
            <person name="Uchida-Fujii E."/>
            <person name="Nukada T."/>
        </authorList>
    </citation>
    <scope>NUCLEOTIDE SEQUENCE [LARGE SCALE GENOMIC DNA]</scope>
    <source>
        <strain evidence="11 12">Myco-2</strain>
    </source>
</reference>
<keyword evidence="12" id="KW-1185">Reference proteome</keyword>
<dbReference type="Pfam" id="PF01467">
    <property type="entry name" value="CTP_transf_like"/>
    <property type="match status" value="1"/>
</dbReference>
<dbReference type="AlphaFoldDB" id="A0A809S077"/>
<evidence type="ECO:0000256" key="6">
    <source>
        <dbReference type="ARBA" id="ARBA00022842"/>
    </source>
</evidence>
<dbReference type="InterPro" id="IPR014729">
    <property type="entry name" value="Rossmann-like_a/b/a_fold"/>
</dbReference>